<reference evidence="2" key="1">
    <citation type="submission" date="2018-12" db="EMBL/GenBank/DDBJ databases">
        <title>Bacillus chawlae sp. nov., Bacillus glennii sp. nov., and Bacillus saganii sp. nov. Isolated from the Vehicle Assembly Building at Kennedy Space Center where the Viking Spacecraft were Assembled.</title>
        <authorList>
            <person name="Seuylemezian A."/>
            <person name="Vaishampayan P."/>
        </authorList>
    </citation>
    <scope>NUCLEOTIDE SEQUENCE [LARGE SCALE GENOMIC DNA]</scope>
    <source>
        <strain evidence="2">DSM 13966</strain>
    </source>
</reference>
<dbReference type="RefSeq" id="WP_125478669.1">
    <property type="nucleotide sequence ID" value="NZ_RSFW01000006.1"/>
</dbReference>
<evidence type="ECO:0008006" key="3">
    <source>
        <dbReference type="Google" id="ProtNLM"/>
    </source>
</evidence>
<proteinExistence type="predicted"/>
<protein>
    <recommendedName>
        <fullName evidence="3">Lipoprotein</fullName>
    </recommendedName>
</protein>
<dbReference type="AlphaFoldDB" id="A0A3R9EEP7"/>
<organism evidence="1 2">
    <name type="scientific">Mesobacillus subterraneus</name>
    <dbReference type="NCBI Taxonomy" id="285983"/>
    <lineage>
        <taxon>Bacteria</taxon>
        <taxon>Bacillati</taxon>
        <taxon>Bacillota</taxon>
        <taxon>Bacilli</taxon>
        <taxon>Bacillales</taxon>
        <taxon>Bacillaceae</taxon>
        <taxon>Mesobacillus</taxon>
    </lineage>
</organism>
<evidence type="ECO:0000313" key="2">
    <source>
        <dbReference type="Proteomes" id="UP000279911"/>
    </source>
</evidence>
<gene>
    <name evidence="1" type="ORF">EJA10_03795</name>
</gene>
<dbReference type="EMBL" id="RSFW01000006">
    <property type="protein sequence ID" value="RSD28707.1"/>
    <property type="molecule type" value="Genomic_DNA"/>
</dbReference>
<sequence>MMQLRKYVILSVAIIFSWAVVTGCSKTEAKEINGKVVEEVLKLQFSGPDEKLMDLIENPKYRTVKDGVEENQEFDQYMDELYGAYFTGRGLEFFVPVFANSYQVYAYNFDYKLTYKGAAVEKHGSIANRYDFVAEVGYQKEDGKEETVEVEGYVLFSEKEEGKIEKFHYGNDNGLSDRLRN</sequence>
<name>A0A3R9EEP7_9BACI</name>
<evidence type="ECO:0000313" key="1">
    <source>
        <dbReference type="EMBL" id="RSD28707.1"/>
    </source>
</evidence>
<dbReference type="Proteomes" id="UP000279911">
    <property type="component" value="Unassembled WGS sequence"/>
</dbReference>
<dbReference type="PROSITE" id="PS51257">
    <property type="entry name" value="PROKAR_LIPOPROTEIN"/>
    <property type="match status" value="1"/>
</dbReference>
<dbReference type="OrthoDB" id="2862147at2"/>
<comment type="caution">
    <text evidence="1">The sequence shown here is derived from an EMBL/GenBank/DDBJ whole genome shotgun (WGS) entry which is preliminary data.</text>
</comment>
<accession>A0A3R9EEP7</accession>